<dbReference type="GO" id="GO:0051920">
    <property type="term" value="F:peroxiredoxin activity"/>
    <property type="evidence" value="ECO:0007669"/>
    <property type="project" value="InterPro"/>
</dbReference>
<dbReference type="InterPro" id="IPR003779">
    <property type="entry name" value="CMD-like"/>
</dbReference>
<dbReference type="AlphaFoldDB" id="A0A1C6UA83"/>
<accession>A0A1C6UA83</accession>
<dbReference type="PANTHER" id="PTHR34846:SF5">
    <property type="entry name" value="CARBOXYMUCONOLACTONE DECARBOXYLASE-LIKE DOMAIN-CONTAINING PROTEIN"/>
    <property type="match status" value="1"/>
</dbReference>
<protein>
    <submittedName>
        <fullName evidence="2">Carboxymuconolactone decarboxylase family protein</fullName>
    </submittedName>
</protein>
<dbReference type="GeneID" id="43277776"/>
<dbReference type="OrthoDB" id="4704294at2"/>
<dbReference type="InterPro" id="IPR029032">
    <property type="entry name" value="AhpD-like"/>
</dbReference>
<dbReference type="RefSeq" id="WP_091308071.1">
    <property type="nucleotide sequence ID" value="NZ_FMIB01000002.1"/>
</dbReference>
<dbReference type="STRING" id="47854.GA0070603_1109"/>
<dbReference type="SUPFAM" id="SSF69118">
    <property type="entry name" value="AhpD-like"/>
    <property type="match status" value="1"/>
</dbReference>
<evidence type="ECO:0000313" key="3">
    <source>
        <dbReference type="Proteomes" id="UP000198605"/>
    </source>
</evidence>
<reference evidence="3" key="1">
    <citation type="submission" date="2016-06" db="EMBL/GenBank/DDBJ databases">
        <authorList>
            <person name="Varghese N."/>
            <person name="Submissions Spin"/>
        </authorList>
    </citation>
    <scope>NUCLEOTIDE SEQUENCE [LARGE SCALE GENOMIC DNA]</scope>
    <source>
        <strain evidence="3">DSM 44151</strain>
    </source>
</reference>
<name>A0A1C6UA83_9ACTN</name>
<dbReference type="Gene3D" id="1.20.1290.10">
    <property type="entry name" value="AhpD-like"/>
    <property type="match status" value="1"/>
</dbReference>
<organism evidence="2 3">
    <name type="scientific">Micromonospora chersina</name>
    <dbReference type="NCBI Taxonomy" id="47854"/>
    <lineage>
        <taxon>Bacteria</taxon>
        <taxon>Bacillati</taxon>
        <taxon>Actinomycetota</taxon>
        <taxon>Actinomycetes</taxon>
        <taxon>Micromonosporales</taxon>
        <taxon>Micromonosporaceae</taxon>
        <taxon>Micromonospora</taxon>
    </lineage>
</organism>
<dbReference type="EMBL" id="FMIB01000002">
    <property type="protein sequence ID" value="SCL51000.1"/>
    <property type="molecule type" value="Genomic_DNA"/>
</dbReference>
<dbReference type="Pfam" id="PF02627">
    <property type="entry name" value="CMD"/>
    <property type="match status" value="1"/>
</dbReference>
<evidence type="ECO:0000313" key="2">
    <source>
        <dbReference type="EMBL" id="SCL51000.1"/>
    </source>
</evidence>
<evidence type="ECO:0000259" key="1">
    <source>
        <dbReference type="Pfam" id="PF02627"/>
    </source>
</evidence>
<keyword evidence="3" id="KW-1185">Reference proteome</keyword>
<feature type="domain" description="Carboxymuconolactone decarboxylase-like" evidence="1">
    <location>
        <begin position="57"/>
        <end position="101"/>
    </location>
</feature>
<proteinExistence type="predicted"/>
<dbReference type="Proteomes" id="UP000198605">
    <property type="component" value="Unassembled WGS sequence"/>
</dbReference>
<sequence length="188" mass="21018">MARILALEPPFPPDVEAQLATMMPAGVPPIGLFRTFAKNLPMTIAMSNWGRYELGRDLTLTLREREIVILRTCARCRCEYEWGVHVMVFADRAGLTPAEVTSLTYGSPDDPCWTAGREAMLLRMVDALHDSCDVDDELWQSAQALFDERQLLDVLLLCGWYHAICFAARTARVDLEPGAPRFADDTAA</sequence>
<gene>
    <name evidence="2" type="ORF">GA0070603_1109</name>
</gene>
<dbReference type="PANTHER" id="PTHR34846">
    <property type="entry name" value="4-CARBOXYMUCONOLACTONE DECARBOXYLASE FAMILY PROTEIN (AFU_ORTHOLOGUE AFUA_6G11590)"/>
    <property type="match status" value="1"/>
</dbReference>